<keyword evidence="3" id="KW-1185">Reference proteome</keyword>
<reference evidence="2" key="1">
    <citation type="journal article" date="2020" name="BMC Genomics">
        <title>Correction to: Identification and distribution of gene clusters required for synthesis of sphingolipid metabolism inhibitors in diverse species of the filamentous fungus Fusarium.</title>
        <authorList>
            <person name="Kim H.S."/>
            <person name="Lohmar J.M."/>
            <person name="Busman M."/>
            <person name="Brown D.W."/>
            <person name="Naumann T.A."/>
            <person name="Divon H.H."/>
            <person name="Lysoe E."/>
            <person name="Uhlig S."/>
            <person name="Proctor R.H."/>
        </authorList>
    </citation>
    <scope>NUCLEOTIDE SEQUENCE</scope>
    <source>
        <strain evidence="2">NRRL 20472</strain>
    </source>
</reference>
<proteinExistence type="predicted"/>
<evidence type="ECO:0000313" key="3">
    <source>
        <dbReference type="Proteomes" id="UP000622797"/>
    </source>
</evidence>
<gene>
    <name evidence="2" type="ORF">FSARC_8810</name>
</gene>
<dbReference type="EMBL" id="JABEXW010000492">
    <property type="protein sequence ID" value="KAF4963145.1"/>
    <property type="molecule type" value="Genomic_DNA"/>
</dbReference>
<dbReference type="PANTHER" id="PTHR46082:SF11">
    <property type="entry name" value="AAA+ ATPASE DOMAIN-CONTAINING PROTEIN-RELATED"/>
    <property type="match status" value="1"/>
</dbReference>
<protein>
    <recommendedName>
        <fullName evidence="4">Kinesin light chain</fullName>
    </recommendedName>
</protein>
<accession>A0A8H4TSB4</accession>
<name>A0A8H4TSB4_9HYPO</name>
<dbReference type="InterPro" id="IPR053137">
    <property type="entry name" value="NLR-like"/>
</dbReference>
<comment type="caution">
    <text evidence="2">The sequence shown here is derived from an EMBL/GenBank/DDBJ whole genome shotgun (WGS) entry which is preliminary data.</text>
</comment>
<dbReference type="SUPFAM" id="SSF48452">
    <property type="entry name" value="TPR-like"/>
    <property type="match status" value="3"/>
</dbReference>
<dbReference type="Gene3D" id="1.25.40.10">
    <property type="entry name" value="Tetratricopeptide repeat domain"/>
    <property type="match status" value="4"/>
</dbReference>
<feature type="region of interest" description="Disordered" evidence="1">
    <location>
        <begin position="1"/>
        <end position="41"/>
    </location>
</feature>
<organism evidence="2 3">
    <name type="scientific">Fusarium sarcochroum</name>
    <dbReference type="NCBI Taxonomy" id="1208366"/>
    <lineage>
        <taxon>Eukaryota</taxon>
        <taxon>Fungi</taxon>
        <taxon>Dikarya</taxon>
        <taxon>Ascomycota</taxon>
        <taxon>Pezizomycotina</taxon>
        <taxon>Sordariomycetes</taxon>
        <taxon>Hypocreomycetidae</taxon>
        <taxon>Hypocreales</taxon>
        <taxon>Nectriaceae</taxon>
        <taxon>Fusarium</taxon>
        <taxon>Fusarium lateritium species complex</taxon>
    </lineage>
</organism>
<sequence>MSTTSNEQRQGIPEASSPKDCDFKTPPSQPNTSTMDTTHDNDKTHAEVIASLNRLFRPLVELGQWDKAITLCNTILGMHEHMSTKNHTEILATKMSIAALYYKQSRFKEAEALQEGTLALMKFHLGNDHTLTIECMMHQAETFDSVDRTEDAISLLQSLIEILPLDDKRLLIAKNKLASKLASVDRLDDAKTLLLQVMKVQRGNRQTMLPDILLTMANLTGIYVSQGKWKLAEQTSTPALRVMKKLLDADHPHILSCKRNLAVALQNQGQYERAKRLQMKLLDQHKRSHGVARIAAFNCMSEIASVCADMGQGKEAEEWQLRATDGLMEVCGLDHADTLLSQVELVSIYTGQGRYSDAIELGEELANRTEDVLGKRHTTTITCLRHLALVYDLKHRPRDAQRLWGEALKRMAKFDKDHPDLLDVRVNLALTCYELGDHDEVGRLVANDEDGDFTRLDSWGLTSLERAHDLANGLSRSESLRQAIAMAKHVLQVKVKNFGNNHKETIVAMSNLAMVYRETGHNEAALDLLMESTSISKRSLGYKHAVTLQTLFNLALVRYERGDVLMAEDGCASIVEDLKRQFGPTHDTYASCKNLLARMKKAREETGI</sequence>
<dbReference type="Proteomes" id="UP000622797">
    <property type="component" value="Unassembled WGS sequence"/>
</dbReference>
<dbReference type="InterPro" id="IPR011990">
    <property type="entry name" value="TPR-like_helical_dom_sf"/>
</dbReference>
<dbReference type="AlphaFoldDB" id="A0A8H4TSB4"/>
<dbReference type="Pfam" id="PF13424">
    <property type="entry name" value="TPR_12"/>
    <property type="match status" value="4"/>
</dbReference>
<dbReference type="OrthoDB" id="5986190at2759"/>
<evidence type="ECO:0008006" key="4">
    <source>
        <dbReference type="Google" id="ProtNLM"/>
    </source>
</evidence>
<dbReference type="PANTHER" id="PTHR46082">
    <property type="entry name" value="ATP/GTP-BINDING PROTEIN-RELATED"/>
    <property type="match status" value="1"/>
</dbReference>
<evidence type="ECO:0000256" key="1">
    <source>
        <dbReference type="SAM" id="MobiDB-lite"/>
    </source>
</evidence>
<evidence type="ECO:0000313" key="2">
    <source>
        <dbReference type="EMBL" id="KAF4963145.1"/>
    </source>
</evidence>
<reference evidence="2" key="2">
    <citation type="submission" date="2020-05" db="EMBL/GenBank/DDBJ databases">
        <authorList>
            <person name="Kim H.-S."/>
            <person name="Proctor R.H."/>
            <person name="Brown D.W."/>
        </authorList>
    </citation>
    <scope>NUCLEOTIDE SEQUENCE</scope>
    <source>
        <strain evidence="2">NRRL 20472</strain>
    </source>
</reference>